<gene>
    <name evidence="1" type="ORF">LCGC14_1262700</name>
</gene>
<protein>
    <submittedName>
        <fullName evidence="1">Uncharacterized protein</fullName>
    </submittedName>
</protein>
<evidence type="ECO:0000313" key="1">
    <source>
        <dbReference type="EMBL" id="KKM88052.1"/>
    </source>
</evidence>
<comment type="caution">
    <text evidence="1">The sequence shown here is derived from an EMBL/GenBank/DDBJ whole genome shotgun (WGS) entry which is preliminary data.</text>
</comment>
<organism evidence="1">
    <name type="scientific">marine sediment metagenome</name>
    <dbReference type="NCBI Taxonomy" id="412755"/>
    <lineage>
        <taxon>unclassified sequences</taxon>
        <taxon>metagenomes</taxon>
        <taxon>ecological metagenomes</taxon>
    </lineage>
</organism>
<sequence>MIYLLRRLALWAFDRIPLGSLAPHVLGFTLGSRAQRIPVLVLEVRSCTDRGTRGLEHLLPKLAAEGRCNSSHGGSCCACGGPLPDEHEHLNARCRNCPSDNGHHDSGFGGNVCSAACRNRFVGWLEDAPPRLSICLGHGRPPEVFGSWSRHQRHSVEVRMVWPVPIGHDPSHQSCDCEIEGA</sequence>
<dbReference type="AlphaFoldDB" id="A0A0F9P3K5"/>
<reference evidence="1" key="1">
    <citation type="journal article" date="2015" name="Nature">
        <title>Complex archaea that bridge the gap between prokaryotes and eukaryotes.</title>
        <authorList>
            <person name="Spang A."/>
            <person name="Saw J.H."/>
            <person name="Jorgensen S.L."/>
            <person name="Zaremba-Niedzwiedzka K."/>
            <person name="Martijn J."/>
            <person name="Lind A.E."/>
            <person name="van Eijk R."/>
            <person name="Schleper C."/>
            <person name="Guy L."/>
            <person name="Ettema T.J."/>
        </authorList>
    </citation>
    <scope>NUCLEOTIDE SEQUENCE</scope>
</reference>
<dbReference type="EMBL" id="LAZR01007013">
    <property type="protein sequence ID" value="KKM88052.1"/>
    <property type="molecule type" value="Genomic_DNA"/>
</dbReference>
<name>A0A0F9P3K5_9ZZZZ</name>
<accession>A0A0F9P3K5</accession>
<proteinExistence type="predicted"/>